<dbReference type="InterPro" id="IPR012341">
    <property type="entry name" value="6hp_glycosidase-like_sf"/>
</dbReference>
<dbReference type="AlphaFoldDB" id="H3DFU6"/>
<dbReference type="PRINTS" id="PR00744">
    <property type="entry name" value="GLHYDRLASE37"/>
</dbReference>
<evidence type="ECO:0000313" key="9">
    <source>
        <dbReference type="Ensembl" id="ENSTNIP00000019390.1"/>
    </source>
</evidence>
<evidence type="ECO:0000256" key="6">
    <source>
        <dbReference type="ARBA" id="ARBA00023295"/>
    </source>
</evidence>
<comment type="similarity">
    <text evidence="2 7">Belongs to the glycosyl hydrolase 37 family.</text>
</comment>
<dbReference type="STRING" id="99883.ENSTNIP00000019390"/>
<organism evidence="9 10">
    <name type="scientific">Tetraodon nigroviridis</name>
    <name type="common">Spotted green pufferfish</name>
    <name type="synonym">Chelonodon nigroviridis</name>
    <dbReference type="NCBI Taxonomy" id="99883"/>
    <lineage>
        <taxon>Eukaryota</taxon>
        <taxon>Metazoa</taxon>
        <taxon>Chordata</taxon>
        <taxon>Craniata</taxon>
        <taxon>Vertebrata</taxon>
        <taxon>Euteleostomi</taxon>
        <taxon>Actinopterygii</taxon>
        <taxon>Neopterygii</taxon>
        <taxon>Teleostei</taxon>
        <taxon>Neoteleostei</taxon>
        <taxon>Acanthomorphata</taxon>
        <taxon>Eupercaria</taxon>
        <taxon>Tetraodontiformes</taxon>
        <taxon>Tetradontoidea</taxon>
        <taxon>Tetraodontidae</taxon>
        <taxon>Tetraodon</taxon>
    </lineage>
</organism>
<name>H3DFU6_TETNG</name>
<keyword evidence="10" id="KW-1185">Reference proteome</keyword>
<reference evidence="10" key="1">
    <citation type="journal article" date="2004" name="Nature">
        <title>Genome duplication in the teleost fish Tetraodon nigroviridis reveals the early vertebrate proto-karyotype.</title>
        <authorList>
            <person name="Jaillon O."/>
            <person name="Aury J.-M."/>
            <person name="Brunet F."/>
            <person name="Petit J.-L."/>
            <person name="Stange-Thomann N."/>
            <person name="Mauceli E."/>
            <person name="Bouneau L."/>
            <person name="Fischer C."/>
            <person name="Ozouf-Costaz C."/>
            <person name="Bernot A."/>
            <person name="Nicaud S."/>
            <person name="Jaffe D."/>
            <person name="Fisher S."/>
            <person name="Lutfalla G."/>
            <person name="Dossat C."/>
            <person name="Segurens B."/>
            <person name="Dasilva C."/>
            <person name="Salanoubat M."/>
            <person name="Levy M."/>
            <person name="Boudet N."/>
            <person name="Castellano S."/>
            <person name="Anthouard V."/>
            <person name="Jubin C."/>
            <person name="Castelli V."/>
            <person name="Katinka M."/>
            <person name="Vacherie B."/>
            <person name="Biemont C."/>
            <person name="Skalli Z."/>
            <person name="Cattolico L."/>
            <person name="Poulain J."/>
            <person name="De Berardinis V."/>
            <person name="Cruaud C."/>
            <person name="Duprat S."/>
            <person name="Brottier P."/>
            <person name="Coutanceau J.-P."/>
            <person name="Gouzy J."/>
            <person name="Parra G."/>
            <person name="Lardier G."/>
            <person name="Chapple C."/>
            <person name="McKernan K.J."/>
            <person name="McEwan P."/>
            <person name="Bosak S."/>
            <person name="Kellis M."/>
            <person name="Volff J.-N."/>
            <person name="Guigo R."/>
            <person name="Zody M.C."/>
            <person name="Mesirov J."/>
            <person name="Lindblad-Toh K."/>
            <person name="Birren B."/>
            <person name="Nusbaum C."/>
            <person name="Kahn D."/>
            <person name="Robinson-Rechavi M."/>
            <person name="Laudet V."/>
            <person name="Schachter V."/>
            <person name="Quetier F."/>
            <person name="Saurin W."/>
            <person name="Scarpelli C."/>
            <person name="Wincker P."/>
            <person name="Lander E.S."/>
            <person name="Weissenbach J."/>
            <person name="Roest Crollius H."/>
        </authorList>
    </citation>
    <scope>NUCLEOTIDE SEQUENCE [LARGE SCALE GENOMIC DNA]</scope>
</reference>
<dbReference type="PANTHER" id="PTHR23403">
    <property type="entry name" value="TREHALASE"/>
    <property type="match status" value="1"/>
</dbReference>
<evidence type="ECO:0000313" key="10">
    <source>
        <dbReference type="Proteomes" id="UP000007303"/>
    </source>
</evidence>
<dbReference type="SUPFAM" id="SSF48208">
    <property type="entry name" value="Six-hairpin glycosidases"/>
    <property type="match status" value="1"/>
</dbReference>
<dbReference type="Ensembl" id="ENSTNIT00000019620.1">
    <property type="protein sequence ID" value="ENSTNIP00000019390.1"/>
    <property type="gene ID" value="ENSTNIG00000016296.1"/>
</dbReference>
<dbReference type="EC" id="3.2.1.28" evidence="3 7"/>
<proteinExistence type="inferred from homology"/>
<keyword evidence="5 7" id="KW-0378">Hydrolase</keyword>
<evidence type="ECO:0000256" key="8">
    <source>
        <dbReference type="SAM" id="SignalP"/>
    </source>
</evidence>
<feature type="chain" id="PRO_5003581924" description="Trehalase" evidence="8">
    <location>
        <begin position="19"/>
        <end position="573"/>
    </location>
</feature>
<dbReference type="InterPro" id="IPR008928">
    <property type="entry name" value="6-hairpin_glycosidase_sf"/>
</dbReference>
<dbReference type="OMA" id="RYWDASD"/>
<keyword evidence="8" id="KW-0732">Signal</keyword>
<evidence type="ECO:0000256" key="5">
    <source>
        <dbReference type="ARBA" id="ARBA00022801"/>
    </source>
</evidence>
<accession>H3DFU6</accession>
<reference evidence="9" key="3">
    <citation type="submission" date="2025-09" db="UniProtKB">
        <authorList>
            <consortium name="Ensembl"/>
        </authorList>
    </citation>
    <scope>IDENTIFICATION</scope>
</reference>
<dbReference type="InterPro" id="IPR001661">
    <property type="entry name" value="Glyco_hydro_37"/>
</dbReference>
<sequence length="573" mass="65404">IWNFCFLNVLGLVACAEAAGPPPCDSGIYCSGPILHRVQTAKLFSDDKYFVDMSLRQPPDVVQSAFYNLSLVNSTAELRDFVDAYFDKPGTEFEAWTPLDWHEKPKFLARIVDKEFCAWAEEMHKTWKSLSRKIRADVKVHPELYSQIFTPHPVVVPGGRFRELYYWDTYWVINGLLLSEMTDTALGMIQNFVYLVNRYGFVPNGGRLYYERRSQPPFLTLMAESYYQATKDREFLRATLPALEREYQFWMQNRSVSLEKDGRKHVLNRYNAQVNLPRPESYTDDLELAEGLSAEQKQQLWADLKSGAESGWDFTSRWYIDGSGQNSGTLRETRTSQILPTDLNALLCRCENTLASFHRILGDEEEAGAYERAAALRLEAMESLLWDADEGAWFDYSLATHSRHLAFYASNLAPLWAQCYSQPEMAEKAVQYLKRSGALRYPGGIPTSLKESGQQWDYPNAWPPLQHMLIDGLSKVPSEEARQLAFELAQRWIRSNWLAYTKHKAMFEKYDVRKEGEPGAGGEYNVQLGFGWTNGVALQLLDQYGASLTSGSCSEHISAHILCLVLSLLPPLL</sequence>
<dbReference type="GO" id="GO:0004555">
    <property type="term" value="F:alpha,alpha-trehalase activity"/>
    <property type="evidence" value="ECO:0007669"/>
    <property type="project" value="UniProtKB-EC"/>
</dbReference>
<dbReference type="PROSITE" id="PS00928">
    <property type="entry name" value="TREHALASE_2"/>
    <property type="match status" value="1"/>
</dbReference>
<evidence type="ECO:0000256" key="4">
    <source>
        <dbReference type="ARBA" id="ARBA00019905"/>
    </source>
</evidence>
<reference evidence="9" key="2">
    <citation type="submission" date="2025-08" db="UniProtKB">
        <authorList>
            <consortium name="Ensembl"/>
        </authorList>
    </citation>
    <scope>IDENTIFICATION</scope>
</reference>
<dbReference type="PROSITE" id="PS00927">
    <property type="entry name" value="TREHALASE_1"/>
    <property type="match status" value="1"/>
</dbReference>
<protein>
    <recommendedName>
        <fullName evidence="4 7">Trehalase</fullName>
        <ecNumber evidence="3 7">3.2.1.28</ecNumber>
    </recommendedName>
    <alternativeName>
        <fullName evidence="7">Alpha-trehalose glucohydrolase</fullName>
    </alternativeName>
</protein>
<evidence type="ECO:0000256" key="7">
    <source>
        <dbReference type="RuleBase" id="RU361180"/>
    </source>
</evidence>
<feature type="signal peptide" evidence="8">
    <location>
        <begin position="1"/>
        <end position="18"/>
    </location>
</feature>
<dbReference type="Gene3D" id="1.50.10.10">
    <property type="match status" value="1"/>
</dbReference>
<dbReference type="HOGENOM" id="CLU_006451_4_0_1"/>
<keyword evidence="6 7" id="KW-0326">Glycosidase</keyword>
<dbReference type="InParanoid" id="H3DFU6"/>
<evidence type="ECO:0000256" key="1">
    <source>
        <dbReference type="ARBA" id="ARBA00001576"/>
    </source>
</evidence>
<dbReference type="GeneTree" id="ENSGT00390000006949"/>
<evidence type="ECO:0000256" key="3">
    <source>
        <dbReference type="ARBA" id="ARBA00012757"/>
    </source>
</evidence>
<dbReference type="GO" id="GO:0005993">
    <property type="term" value="P:trehalose catabolic process"/>
    <property type="evidence" value="ECO:0007669"/>
    <property type="project" value="TreeGrafter"/>
</dbReference>
<dbReference type="PANTHER" id="PTHR23403:SF1">
    <property type="entry name" value="TREHALASE"/>
    <property type="match status" value="1"/>
</dbReference>
<dbReference type="Proteomes" id="UP000007303">
    <property type="component" value="Unassembled WGS sequence"/>
</dbReference>
<comment type="catalytic activity">
    <reaction evidence="1 7">
        <text>alpha,alpha-trehalose + H2O = alpha-D-glucose + beta-D-glucose</text>
        <dbReference type="Rhea" id="RHEA:32675"/>
        <dbReference type="ChEBI" id="CHEBI:15377"/>
        <dbReference type="ChEBI" id="CHEBI:15903"/>
        <dbReference type="ChEBI" id="CHEBI:16551"/>
        <dbReference type="ChEBI" id="CHEBI:17925"/>
        <dbReference type="EC" id="3.2.1.28"/>
    </reaction>
</comment>
<evidence type="ECO:0000256" key="2">
    <source>
        <dbReference type="ARBA" id="ARBA00005615"/>
    </source>
</evidence>
<dbReference type="Pfam" id="PF01204">
    <property type="entry name" value="Trehalase"/>
    <property type="match status" value="1"/>
</dbReference>
<dbReference type="InterPro" id="IPR018232">
    <property type="entry name" value="Glyco_hydro_37_CS"/>
</dbReference>